<evidence type="ECO:0000313" key="1">
    <source>
        <dbReference type="EMBL" id="CAA9449646.1"/>
    </source>
</evidence>
<sequence length="114" mass="12782">MAVVRIVMAIEPQMYQEVLAFHLRHQRPQSEVMLASSQTLQDEAKHVSPHLIVANEVPPEYKKKKGVFWVELCMAGRLKATISTNGYSNNINEVSLQDLLAVVDKAEEKLAHGS</sequence>
<dbReference type="AlphaFoldDB" id="A0A6J4QMX7"/>
<reference evidence="1" key="1">
    <citation type="submission" date="2020-02" db="EMBL/GenBank/DDBJ databases">
        <authorList>
            <person name="Meier V. D."/>
        </authorList>
    </citation>
    <scope>NUCLEOTIDE SEQUENCE</scope>
    <source>
        <strain evidence="1">AVDCRST_MAG14</strain>
    </source>
</reference>
<proteinExistence type="predicted"/>
<protein>
    <submittedName>
        <fullName evidence="1">Uncharacterized protein</fullName>
    </submittedName>
</protein>
<gene>
    <name evidence="1" type="ORF">AVDCRST_MAG14-757</name>
</gene>
<dbReference type="EMBL" id="CADCVG010000034">
    <property type="protein sequence ID" value="CAA9449646.1"/>
    <property type="molecule type" value="Genomic_DNA"/>
</dbReference>
<name>A0A6J4QMX7_9ACTN</name>
<accession>A0A6J4QMX7</accession>
<organism evidence="1">
    <name type="scientific">uncultured Rubrobacteraceae bacterium</name>
    <dbReference type="NCBI Taxonomy" id="349277"/>
    <lineage>
        <taxon>Bacteria</taxon>
        <taxon>Bacillati</taxon>
        <taxon>Actinomycetota</taxon>
        <taxon>Rubrobacteria</taxon>
        <taxon>Rubrobacterales</taxon>
        <taxon>Rubrobacteraceae</taxon>
        <taxon>environmental samples</taxon>
    </lineage>
</organism>